<protein>
    <submittedName>
        <fullName evidence="1">Uncharacterized protein</fullName>
    </submittedName>
</protein>
<name>A0A5C6CKK0_9BACT</name>
<organism evidence="1 2">
    <name type="scientific">Novipirellula galeiformis</name>
    <dbReference type="NCBI Taxonomy" id="2528004"/>
    <lineage>
        <taxon>Bacteria</taxon>
        <taxon>Pseudomonadati</taxon>
        <taxon>Planctomycetota</taxon>
        <taxon>Planctomycetia</taxon>
        <taxon>Pirellulales</taxon>
        <taxon>Pirellulaceae</taxon>
        <taxon>Novipirellula</taxon>
    </lineage>
</organism>
<sequence length="59" mass="6612">MSEGSRNEGTRGTKRYVITIHLESCSASVKKAVCKHQPVPINDAEYAAATMIVKYERER</sequence>
<accession>A0A5C6CKK0</accession>
<dbReference type="EMBL" id="SJPT01000002">
    <property type="protein sequence ID" value="TWU25403.1"/>
    <property type="molecule type" value="Genomic_DNA"/>
</dbReference>
<evidence type="ECO:0000313" key="1">
    <source>
        <dbReference type="EMBL" id="TWU25403.1"/>
    </source>
</evidence>
<proteinExistence type="predicted"/>
<gene>
    <name evidence="1" type="ORF">Pla52o_17040</name>
</gene>
<reference evidence="1 2" key="1">
    <citation type="submission" date="2019-02" db="EMBL/GenBank/DDBJ databases">
        <title>Deep-cultivation of Planctomycetes and their phenomic and genomic characterization uncovers novel biology.</title>
        <authorList>
            <person name="Wiegand S."/>
            <person name="Jogler M."/>
            <person name="Boedeker C."/>
            <person name="Pinto D."/>
            <person name="Vollmers J."/>
            <person name="Rivas-Marin E."/>
            <person name="Kohn T."/>
            <person name="Peeters S.H."/>
            <person name="Heuer A."/>
            <person name="Rast P."/>
            <person name="Oberbeckmann S."/>
            <person name="Bunk B."/>
            <person name="Jeske O."/>
            <person name="Meyerdierks A."/>
            <person name="Storesund J.E."/>
            <person name="Kallscheuer N."/>
            <person name="Luecker S."/>
            <person name="Lage O.M."/>
            <person name="Pohl T."/>
            <person name="Merkel B.J."/>
            <person name="Hornburger P."/>
            <person name="Mueller R.-W."/>
            <person name="Bruemmer F."/>
            <person name="Labrenz M."/>
            <person name="Spormann A.M."/>
            <person name="Op Den Camp H."/>
            <person name="Overmann J."/>
            <person name="Amann R."/>
            <person name="Jetten M.S.M."/>
            <person name="Mascher T."/>
            <person name="Medema M.H."/>
            <person name="Devos D.P."/>
            <person name="Kaster A.-K."/>
            <person name="Ovreas L."/>
            <person name="Rohde M."/>
            <person name="Galperin M.Y."/>
            <person name="Jogler C."/>
        </authorList>
    </citation>
    <scope>NUCLEOTIDE SEQUENCE [LARGE SCALE GENOMIC DNA]</scope>
    <source>
        <strain evidence="1 2">Pla52o</strain>
    </source>
</reference>
<keyword evidence="2" id="KW-1185">Reference proteome</keyword>
<dbReference type="AlphaFoldDB" id="A0A5C6CKK0"/>
<dbReference type="Proteomes" id="UP000316304">
    <property type="component" value="Unassembled WGS sequence"/>
</dbReference>
<evidence type="ECO:0000313" key="2">
    <source>
        <dbReference type="Proteomes" id="UP000316304"/>
    </source>
</evidence>
<comment type="caution">
    <text evidence="1">The sequence shown here is derived from an EMBL/GenBank/DDBJ whole genome shotgun (WGS) entry which is preliminary data.</text>
</comment>